<feature type="binding site" evidence="7">
    <location>
        <position position="35"/>
    </location>
    <ligand>
        <name>UDP-N-acetyl-alpha-D-muramoyl-L-alanyl-D-glutamate</name>
        <dbReference type="ChEBI" id="CHEBI:83900"/>
    </ligand>
</feature>
<evidence type="ECO:0000256" key="6">
    <source>
        <dbReference type="ARBA" id="ARBA00023316"/>
    </source>
</evidence>
<feature type="binding site" evidence="7">
    <location>
        <position position="404"/>
    </location>
    <ligand>
        <name>meso-2,6-diaminopimelate</name>
        <dbReference type="ChEBI" id="CHEBI:57791"/>
    </ligand>
</feature>
<dbReference type="GO" id="GO:0005737">
    <property type="term" value="C:cytoplasm"/>
    <property type="evidence" value="ECO:0007669"/>
    <property type="project" value="UniProtKB-SubCell"/>
</dbReference>
<dbReference type="Pfam" id="PF08245">
    <property type="entry name" value="Mur_ligase_M"/>
    <property type="match status" value="2"/>
</dbReference>
<comment type="similarity">
    <text evidence="1 7">Belongs to the MurCDEF family. MurE subfamily.</text>
</comment>
<dbReference type="InterPro" id="IPR000713">
    <property type="entry name" value="Mur_ligase_N"/>
</dbReference>
<feature type="binding site" evidence="7">
    <location>
        <position position="198"/>
    </location>
    <ligand>
        <name>UDP-N-acetyl-alpha-D-muramoyl-L-alanyl-D-glutamate</name>
        <dbReference type="ChEBI" id="CHEBI:83900"/>
    </ligand>
</feature>
<feature type="domain" description="Mur ligase C-terminal" evidence="12">
    <location>
        <begin position="361"/>
        <end position="481"/>
    </location>
</feature>
<gene>
    <name evidence="8" type="primary">murF</name>
    <name evidence="7" type="synonym">murE</name>
    <name evidence="14" type="ORF">CAL12_22430</name>
</gene>
<keyword evidence="5 8" id="KW-0131">Cell cycle</keyword>
<dbReference type="InterPro" id="IPR035911">
    <property type="entry name" value="MurE/MurF_N"/>
</dbReference>
<dbReference type="GO" id="GO:0047480">
    <property type="term" value="F:UDP-N-acetylmuramoyl-tripeptide-D-alanyl-D-alanine ligase activity"/>
    <property type="evidence" value="ECO:0007669"/>
    <property type="project" value="UniProtKB-UniRule"/>
</dbReference>
<dbReference type="GO" id="GO:0000287">
    <property type="term" value="F:magnesium ion binding"/>
    <property type="evidence" value="ECO:0007669"/>
    <property type="project" value="UniProtKB-UniRule"/>
</dbReference>
<evidence type="ECO:0000256" key="7">
    <source>
        <dbReference type="HAMAP-Rule" id="MF_00208"/>
    </source>
</evidence>
<dbReference type="STRING" id="1416806.CAL12_22430"/>
<dbReference type="SUPFAM" id="SSF53244">
    <property type="entry name" value="MurD-like peptide ligases, peptide-binding domain"/>
    <property type="match status" value="2"/>
</dbReference>
<evidence type="ECO:0000259" key="13">
    <source>
        <dbReference type="Pfam" id="PF08245"/>
    </source>
</evidence>
<dbReference type="Gene3D" id="3.90.190.20">
    <property type="entry name" value="Mur ligase, C-terminal domain"/>
    <property type="match status" value="2"/>
</dbReference>
<evidence type="ECO:0000256" key="9">
    <source>
        <dbReference type="RuleBase" id="RU004135"/>
    </source>
</evidence>
<dbReference type="Gene3D" id="3.40.1190.10">
    <property type="entry name" value="Mur-like, catalytic domain"/>
    <property type="match status" value="2"/>
</dbReference>
<feature type="binding site" evidence="7">
    <location>
        <begin position="165"/>
        <end position="166"/>
    </location>
    <ligand>
        <name>UDP-N-acetyl-alpha-D-muramoyl-L-alanyl-D-glutamate</name>
        <dbReference type="ChEBI" id="CHEBI:83900"/>
    </ligand>
</feature>
<dbReference type="InterPro" id="IPR036565">
    <property type="entry name" value="Mur-like_cat_sf"/>
</dbReference>
<feature type="short sequence motif" description="Meso-diaminopimelate recognition motif" evidence="7">
    <location>
        <begin position="428"/>
        <end position="431"/>
    </location>
</feature>
<feature type="domain" description="Mur ligase central" evidence="13">
    <location>
        <begin position="592"/>
        <end position="782"/>
    </location>
</feature>
<accession>A0A1W6YQB8</accession>
<dbReference type="InterPro" id="IPR005863">
    <property type="entry name" value="UDP-N-AcMur_synth"/>
</dbReference>
<dbReference type="EMBL" id="CP021108">
    <property type="protein sequence ID" value="ARP83306.1"/>
    <property type="molecule type" value="Genomic_DNA"/>
</dbReference>
<dbReference type="NCBIfam" id="TIGR01143">
    <property type="entry name" value="murF"/>
    <property type="match status" value="1"/>
</dbReference>
<keyword evidence="4 8" id="KW-0573">Peptidoglycan synthesis</keyword>
<organism evidence="14 15">
    <name type="scientific">Bordetella genomosp. 8</name>
    <dbReference type="NCBI Taxonomy" id="1416806"/>
    <lineage>
        <taxon>Bacteria</taxon>
        <taxon>Pseudomonadati</taxon>
        <taxon>Pseudomonadota</taxon>
        <taxon>Betaproteobacteria</taxon>
        <taxon>Burkholderiales</taxon>
        <taxon>Alcaligenaceae</taxon>
        <taxon>Bordetella</taxon>
    </lineage>
</organism>
<keyword evidence="8" id="KW-0547">Nucleotide-binding</keyword>
<dbReference type="GO" id="GO:0009252">
    <property type="term" value="P:peptidoglycan biosynthetic process"/>
    <property type="evidence" value="ECO:0007669"/>
    <property type="project" value="UniProtKB-UniRule"/>
</dbReference>
<evidence type="ECO:0000256" key="4">
    <source>
        <dbReference type="ARBA" id="ARBA00022984"/>
    </source>
</evidence>
<dbReference type="SUPFAM" id="SSF53623">
    <property type="entry name" value="MurD-like peptide ligases, catalytic domain"/>
    <property type="match status" value="2"/>
</dbReference>
<dbReference type="GO" id="GO:0008766">
    <property type="term" value="F:UDP-N-acetylmuramoylalanyl-D-glutamyl-2,6-diaminopimelate-D-alanyl-D-alanine ligase activity"/>
    <property type="evidence" value="ECO:0007669"/>
    <property type="project" value="RHEA"/>
</dbReference>
<dbReference type="AlphaFoldDB" id="A0A1W6YQB8"/>
<dbReference type="RefSeq" id="WP_086066644.1">
    <property type="nucleotide sequence ID" value="NZ_CP021108.1"/>
</dbReference>
<comment type="function">
    <text evidence="8 10">Involved in cell wall formation. Catalyzes the final step in the synthesis of UDP-N-acetylmuramoyl-pentapeptide, the precursor of murein.</text>
</comment>
<evidence type="ECO:0000259" key="11">
    <source>
        <dbReference type="Pfam" id="PF01225"/>
    </source>
</evidence>
<dbReference type="HAMAP" id="MF_02019">
    <property type="entry name" value="MurF"/>
    <property type="match status" value="1"/>
</dbReference>
<name>A0A1W6YQB8_9BORD</name>
<comment type="PTM">
    <text evidence="7">Carboxylation is probably crucial for Mg(2+) binding and, consequently, for the gamma-phosphate positioning of ATP.</text>
</comment>
<dbReference type="InterPro" id="IPR005761">
    <property type="entry name" value="UDP-N-AcMur-Glu-dNH2Pim_ligase"/>
</dbReference>
<dbReference type="GO" id="GO:0008360">
    <property type="term" value="P:regulation of cell shape"/>
    <property type="evidence" value="ECO:0007669"/>
    <property type="project" value="UniProtKB-KW"/>
</dbReference>
<dbReference type="NCBIfam" id="NF008896">
    <property type="entry name" value="PRK11929.1"/>
    <property type="match status" value="1"/>
</dbReference>
<dbReference type="NCBIfam" id="TIGR01085">
    <property type="entry name" value="murE"/>
    <property type="match status" value="1"/>
</dbReference>
<evidence type="ECO:0000256" key="1">
    <source>
        <dbReference type="ARBA" id="ARBA00005898"/>
    </source>
</evidence>
<dbReference type="GO" id="GO:0008765">
    <property type="term" value="F:UDP-N-acetylmuramoylalanyl-D-glutamate-2,6-diaminopimelate ligase activity"/>
    <property type="evidence" value="ECO:0007669"/>
    <property type="project" value="UniProtKB-UniRule"/>
</dbReference>
<dbReference type="GO" id="GO:0051301">
    <property type="term" value="P:cell division"/>
    <property type="evidence" value="ECO:0007669"/>
    <property type="project" value="UniProtKB-KW"/>
</dbReference>
<dbReference type="HAMAP" id="MF_00208">
    <property type="entry name" value="MurE"/>
    <property type="match status" value="1"/>
</dbReference>
<evidence type="ECO:0000256" key="3">
    <source>
        <dbReference type="ARBA" id="ARBA00022960"/>
    </source>
</evidence>
<comment type="cofactor">
    <cofactor evidence="7">
        <name>Mg(2+)</name>
        <dbReference type="ChEBI" id="CHEBI:18420"/>
    </cofactor>
</comment>
<evidence type="ECO:0000256" key="5">
    <source>
        <dbReference type="ARBA" id="ARBA00023306"/>
    </source>
</evidence>
<dbReference type="KEGG" id="bgv:CAL12_22430"/>
<feature type="domain" description="Mur ligase N-terminal catalytic" evidence="11">
    <location>
        <begin position="511"/>
        <end position="556"/>
    </location>
</feature>
<feature type="binding site" evidence="7">
    <location>
        <position position="200"/>
    </location>
    <ligand>
        <name>UDP-N-acetyl-alpha-D-muramoyl-L-alanyl-D-glutamate</name>
        <dbReference type="ChEBI" id="CHEBI:83900"/>
    </ligand>
</feature>
<dbReference type="InterPro" id="IPR036615">
    <property type="entry name" value="Mur_ligase_C_dom_sf"/>
</dbReference>
<dbReference type="SUPFAM" id="SSF63418">
    <property type="entry name" value="MurE/MurF N-terminal domain"/>
    <property type="match status" value="2"/>
</dbReference>
<protein>
    <recommendedName>
        <fullName evidence="7 8">Multifunctional fusion protein</fullName>
    </recommendedName>
    <domain>
        <recommendedName>
            <fullName evidence="7">UDP-N-acetylmuramoyl-L-alanyl-D-glutamate--2,6-diaminopimelate ligase</fullName>
            <ecNumber evidence="7">6.3.2.13</ecNumber>
        </recommendedName>
        <alternativeName>
            <fullName evidence="7">Meso-A2pm-adding enzyme</fullName>
        </alternativeName>
        <alternativeName>
            <fullName evidence="7">Meso-diaminopimelate-adding enzyme</fullName>
        </alternativeName>
        <alternativeName>
            <fullName evidence="7">UDP-MurNAc-L-Ala-D-Glu:meso-diaminopimelate ligase</fullName>
        </alternativeName>
        <alternativeName>
            <fullName evidence="7">UDP-MurNAc-tripeptide synthetase</fullName>
        </alternativeName>
        <alternativeName>
            <fullName evidence="7">UDP-N-acetylmuramyl-tripeptide synthetase</fullName>
        </alternativeName>
    </domain>
    <domain>
        <recommendedName>
            <fullName evidence="8">UDP-N-acetylmuramoyl-tripeptide--D-alanyl-D-alanine ligase</fullName>
            <ecNumber evidence="8">6.3.2.10</ecNumber>
        </recommendedName>
        <alternativeName>
            <fullName evidence="8">D-alanyl-D-alanine-adding enzyme</fullName>
        </alternativeName>
    </domain>
</protein>
<dbReference type="UniPathway" id="UPA00219"/>
<dbReference type="EC" id="6.3.2.10" evidence="8"/>
<dbReference type="OrthoDB" id="9800958at2"/>
<comment type="catalytic activity">
    <reaction evidence="8 10">
        <text>D-alanyl-D-alanine + UDP-N-acetyl-alpha-D-muramoyl-L-alanyl-gamma-D-glutamyl-meso-2,6-diaminopimelate + ATP = UDP-N-acetyl-alpha-D-muramoyl-L-alanyl-gamma-D-glutamyl-meso-2,6-diaminopimeloyl-D-alanyl-D-alanine + ADP + phosphate + H(+)</text>
        <dbReference type="Rhea" id="RHEA:28374"/>
        <dbReference type="ChEBI" id="CHEBI:15378"/>
        <dbReference type="ChEBI" id="CHEBI:30616"/>
        <dbReference type="ChEBI" id="CHEBI:43474"/>
        <dbReference type="ChEBI" id="CHEBI:57822"/>
        <dbReference type="ChEBI" id="CHEBI:61386"/>
        <dbReference type="ChEBI" id="CHEBI:83905"/>
        <dbReference type="ChEBI" id="CHEBI:456216"/>
        <dbReference type="EC" id="6.3.2.10"/>
    </reaction>
</comment>
<evidence type="ECO:0000256" key="8">
    <source>
        <dbReference type="HAMAP-Rule" id="MF_02019"/>
    </source>
</evidence>
<dbReference type="PANTHER" id="PTHR23135">
    <property type="entry name" value="MUR LIGASE FAMILY MEMBER"/>
    <property type="match status" value="1"/>
</dbReference>
<feature type="binding site" evidence="7">
    <location>
        <position position="37"/>
    </location>
    <ligand>
        <name>UDP-N-acetyl-alpha-D-muramoyl-L-alanyl-D-glutamate</name>
        <dbReference type="ChEBI" id="CHEBI:83900"/>
    </ligand>
</feature>
<feature type="binding site" evidence="8">
    <location>
        <begin position="594"/>
        <end position="600"/>
    </location>
    <ligand>
        <name>ATP</name>
        <dbReference type="ChEBI" id="CHEBI:30616"/>
    </ligand>
</feature>
<dbReference type="EC" id="6.3.2.13" evidence="7"/>
<evidence type="ECO:0000256" key="2">
    <source>
        <dbReference type="ARBA" id="ARBA00022618"/>
    </source>
</evidence>
<feature type="domain" description="Mur ligase C-terminal" evidence="12">
    <location>
        <begin position="804"/>
        <end position="921"/>
    </location>
</feature>
<proteinExistence type="inferred from homology"/>
<dbReference type="NCBIfam" id="NF001124">
    <property type="entry name" value="PRK00139.1-2"/>
    <property type="match status" value="1"/>
</dbReference>
<dbReference type="Pfam" id="PF02875">
    <property type="entry name" value="Mur_ligase_C"/>
    <property type="match status" value="2"/>
</dbReference>
<keyword evidence="15" id="KW-1185">Reference proteome</keyword>
<feature type="binding site" evidence="7">
    <location>
        <position position="192"/>
    </location>
    <ligand>
        <name>UDP-N-acetyl-alpha-D-muramoyl-L-alanyl-D-glutamate</name>
        <dbReference type="ChEBI" id="CHEBI:83900"/>
    </ligand>
</feature>
<dbReference type="GO" id="GO:0005524">
    <property type="term" value="F:ATP binding"/>
    <property type="evidence" value="ECO:0007669"/>
    <property type="project" value="UniProtKB-UniRule"/>
</dbReference>
<evidence type="ECO:0000313" key="14">
    <source>
        <dbReference type="EMBL" id="ARP83306.1"/>
    </source>
</evidence>
<feature type="binding site" evidence="7">
    <location>
        <position position="479"/>
    </location>
    <ligand>
        <name>meso-2,6-diaminopimelate</name>
        <dbReference type="ChEBI" id="CHEBI:57791"/>
    </ligand>
</feature>
<dbReference type="Gene3D" id="3.40.1390.10">
    <property type="entry name" value="MurE/MurF, N-terminal domain"/>
    <property type="match status" value="2"/>
</dbReference>
<feature type="modified residue" description="N6-carboxylysine" evidence="7">
    <location>
        <position position="232"/>
    </location>
</feature>
<comment type="caution">
    <text evidence="7">Lacks conserved residue(s) required for the propagation of feature annotation.</text>
</comment>
<feature type="binding site" evidence="7">
    <location>
        <position position="483"/>
    </location>
    <ligand>
        <name>meso-2,6-diaminopimelate</name>
        <dbReference type="ChEBI" id="CHEBI:57791"/>
    </ligand>
</feature>
<feature type="binding site" evidence="7">
    <location>
        <begin position="122"/>
        <end position="128"/>
    </location>
    <ligand>
        <name>ATP</name>
        <dbReference type="ChEBI" id="CHEBI:30616"/>
    </ligand>
</feature>
<feature type="domain" description="Mur ligase N-terminal catalytic" evidence="11">
    <location>
        <begin position="34"/>
        <end position="106"/>
    </location>
</feature>
<evidence type="ECO:0000259" key="12">
    <source>
        <dbReference type="Pfam" id="PF02875"/>
    </source>
</evidence>
<keyword evidence="7" id="KW-0460">Magnesium</keyword>
<comment type="pathway">
    <text evidence="8 9">Cell wall biogenesis; peptidoglycan biosynthesis.</text>
</comment>
<dbReference type="Pfam" id="PF01225">
    <property type="entry name" value="Mur_ligase"/>
    <property type="match status" value="2"/>
</dbReference>
<dbReference type="InterPro" id="IPR004101">
    <property type="entry name" value="Mur_ligase_C"/>
</dbReference>
<evidence type="ECO:0000256" key="10">
    <source>
        <dbReference type="RuleBase" id="RU004136"/>
    </source>
</evidence>
<keyword evidence="8" id="KW-0963">Cytoplasm</keyword>
<comment type="similarity">
    <text evidence="8">Belongs to the MurCDEF family. MurF subfamily.</text>
</comment>
<dbReference type="Proteomes" id="UP000194151">
    <property type="component" value="Chromosome"/>
</dbReference>
<keyword evidence="8 14" id="KW-0436">Ligase</keyword>
<comment type="function">
    <text evidence="7">Catalyzes the addition of meso-diaminopimelic acid to the nucleotide precursor UDP-N-acetylmuramoyl-L-alanyl-D-glutamate (UMAG) in the biosynthesis of bacterial cell-wall peptidoglycan.</text>
</comment>
<comment type="catalytic activity">
    <reaction evidence="7">
        <text>UDP-N-acetyl-alpha-D-muramoyl-L-alanyl-D-glutamate + meso-2,6-diaminopimelate + ATP = UDP-N-acetyl-alpha-D-muramoyl-L-alanyl-gamma-D-glutamyl-meso-2,6-diaminopimelate + ADP + phosphate + H(+)</text>
        <dbReference type="Rhea" id="RHEA:23676"/>
        <dbReference type="ChEBI" id="CHEBI:15378"/>
        <dbReference type="ChEBI" id="CHEBI:30616"/>
        <dbReference type="ChEBI" id="CHEBI:43474"/>
        <dbReference type="ChEBI" id="CHEBI:57791"/>
        <dbReference type="ChEBI" id="CHEBI:83900"/>
        <dbReference type="ChEBI" id="CHEBI:83905"/>
        <dbReference type="ChEBI" id="CHEBI:456216"/>
        <dbReference type="EC" id="6.3.2.13"/>
    </reaction>
</comment>
<keyword evidence="3 8" id="KW-0133">Cell shape</keyword>
<reference evidence="14 15" key="1">
    <citation type="submission" date="2017-05" db="EMBL/GenBank/DDBJ databases">
        <title>Complete and WGS of Bordetella genogroups.</title>
        <authorList>
            <person name="Spilker T."/>
            <person name="LiPuma J."/>
        </authorList>
    </citation>
    <scope>NUCLEOTIDE SEQUENCE [LARGE SCALE GENOMIC DNA]</scope>
    <source>
        <strain evidence="14 15">AU19157</strain>
    </source>
</reference>
<dbReference type="PANTHER" id="PTHR23135:SF4">
    <property type="entry name" value="UDP-N-ACETYLMURAMOYL-L-ALANYL-D-GLUTAMATE--2,6-DIAMINOPIMELATE LIGASE MURE HOMOLOG, CHLOROPLASTIC"/>
    <property type="match status" value="1"/>
</dbReference>
<dbReference type="GO" id="GO:0071555">
    <property type="term" value="P:cell wall organization"/>
    <property type="evidence" value="ECO:0007669"/>
    <property type="project" value="UniProtKB-KW"/>
</dbReference>
<comment type="subcellular location">
    <subcellularLocation>
        <location evidence="8 9">Cytoplasm</location>
    </subcellularLocation>
</comment>
<keyword evidence="8" id="KW-0067">ATP-binding</keyword>
<keyword evidence="2 8" id="KW-0132">Cell division</keyword>
<feature type="domain" description="Mur ligase central" evidence="13">
    <location>
        <begin position="120"/>
        <end position="320"/>
    </location>
</feature>
<dbReference type="NCBIfam" id="NF001126">
    <property type="entry name" value="PRK00139.1-4"/>
    <property type="match status" value="1"/>
</dbReference>
<sequence>MNATILDTPVTTPSDADGVVAWLRAHVADGADLRLDSREVNAGDVFVACRGRASDGSLYIQQAVARGAAAILVEGPRASLPEAVASGVALRVIDGLRGMLGELADIWYGRPSAALAVIAITGTNGKTSCVQWLAHALTHAGKPCGAIGTLGATLPDGQVLPGSLTTPDVLALHRLLAQMRQAGAQLVAMEASSIGIEQGRMDGLRIDIAAFTNLSRDHLDYHGTMASYEAAKARLFAWPGLTGAVVNADDEAGRRLIASLDRARVLTYGLQTSADLQARDLAVTGQGQIFTLATTQGEVQIMTGLLGRHNVSNLLLVAGVLQALGWSLADIARELAAAAPVDGRMEIVTPIDVSASAATPAGPMVVVDYSHTPDALERALAALRPVAQARGGRLLCLFGCGGDRDAGKRPVMGAIAAQGADHVVLSSDNPRSEDPAAILAQIRAGIADDAAVTIEADRARAIMQTVWAARVEDIVLLAGKGHETYQEIDGVKLPFDDREWARLALLLPGVSAVSTDTRTIGPGQLFLALAGERFDGHDYLAQAQDQGAVAAIVARRVDGVRMPQLVLGDTRVALGRIGAAWRARFALPVIAVAGSNGKTTTKEMISAILADWLGAAQRLASAGNFNNDIGLPLMLLRLRAEHRAAVFELGMNHPGEIALLARMAAPTVALVNNAQREHQEFMHTVQAVAEENGAVLAALPRDGYAVYPGDDAHTATWDAMSATPRVLRFGLQAGLDVYAEQIQADALGTRCQLVTPAGIAMLELPVPGMHNLRNALAAAACALAVGAPLASVCAGLAGFSAVSGRMQRQQLSDGTLLVDDTYNANPDSVRAAIDVLAQLPAPRVLVLGDMGEVGANGPAMHREVGEYARDRGIDLLLTLGKAAGDAAIAFGPTARACESVEEIVTALRGSAARAVLVKGSRFMRMERVVKAFLSTDGHAPLGQGEQHAA</sequence>
<feature type="binding site" evidence="7">
    <location>
        <begin position="428"/>
        <end position="431"/>
    </location>
    <ligand>
        <name>meso-2,6-diaminopimelate</name>
        <dbReference type="ChEBI" id="CHEBI:57791"/>
    </ligand>
</feature>
<dbReference type="InterPro" id="IPR013221">
    <property type="entry name" value="Mur_ligase_cen"/>
</dbReference>
<keyword evidence="6 8" id="KW-0961">Cell wall biogenesis/degradation</keyword>
<evidence type="ECO:0000313" key="15">
    <source>
        <dbReference type="Proteomes" id="UP000194151"/>
    </source>
</evidence>